<proteinExistence type="predicted"/>
<dbReference type="AlphaFoldDB" id="A0A517R7I6"/>
<evidence type="ECO:0000313" key="1">
    <source>
        <dbReference type="EMBL" id="QDT39846.1"/>
    </source>
</evidence>
<dbReference type="EMBL" id="CP036268">
    <property type="protein sequence ID" value="QDT39846.1"/>
    <property type="molecule type" value="Genomic_DNA"/>
</dbReference>
<keyword evidence="2" id="KW-1185">Reference proteome</keyword>
<gene>
    <name evidence="1" type="ORF">Pan189_42580</name>
</gene>
<dbReference type="InterPro" id="IPR025132">
    <property type="entry name" value="DUF4058"/>
</dbReference>
<reference evidence="1 2" key="1">
    <citation type="submission" date="2019-02" db="EMBL/GenBank/DDBJ databases">
        <title>Deep-cultivation of Planctomycetes and their phenomic and genomic characterization uncovers novel biology.</title>
        <authorList>
            <person name="Wiegand S."/>
            <person name="Jogler M."/>
            <person name="Boedeker C."/>
            <person name="Pinto D."/>
            <person name="Vollmers J."/>
            <person name="Rivas-Marin E."/>
            <person name="Kohn T."/>
            <person name="Peeters S.H."/>
            <person name="Heuer A."/>
            <person name="Rast P."/>
            <person name="Oberbeckmann S."/>
            <person name="Bunk B."/>
            <person name="Jeske O."/>
            <person name="Meyerdierks A."/>
            <person name="Storesund J.E."/>
            <person name="Kallscheuer N."/>
            <person name="Luecker S."/>
            <person name="Lage O.M."/>
            <person name="Pohl T."/>
            <person name="Merkel B.J."/>
            <person name="Hornburger P."/>
            <person name="Mueller R.-W."/>
            <person name="Bruemmer F."/>
            <person name="Labrenz M."/>
            <person name="Spormann A.M."/>
            <person name="Op den Camp H."/>
            <person name="Overmann J."/>
            <person name="Amann R."/>
            <person name="Jetten M.S.M."/>
            <person name="Mascher T."/>
            <person name="Medema M.H."/>
            <person name="Devos D.P."/>
            <person name="Kaster A.-K."/>
            <person name="Ovreas L."/>
            <person name="Rohde M."/>
            <person name="Galperin M.Y."/>
            <person name="Jogler C."/>
        </authorList>
    </citation>
    <scope>NUCLEOTIDE SEQUENCE [LARGE SCALE GENOMIC DNA]</scope>
    <source>
        <strain evidence="1 2">Pan189</strain>
    </source>
</reference>
<accession>A0A517R7I6</accession>
<dbReference type="Proteomes" id="UP000317318">
    <property type="component" value="Chromosome"/>
</dbReference>
<dbReference type="KEGG" id="svp:Pan189_42580"/>
<evidence type="ECO:0000313" key="2">
    <source>
        <dbReference type="Proteomes" id="UP000317318"/>
    </source>
</evidence>
<dbReference type="Pfam" id="PF13267">
    <property type="entry name" value="DUF4058"/>
    <property type="match status" value="1"/>
</dbReference>
<protein>
    <submittedName>
        <fullName evidence="1">Uncharacterized protein</fullName>
    </submittedName>
</protein>
<sequence>MHQINEILIRVESKRLWGYFHKDWLIQIRQSLRSQIPSTFRVFVESEAVLITPESAGPVATNLPDISVGRLDSDSLGDSRFAAEATAAVVDVEELCESETHYQLVIRRSPENRIVAVLELLSPSNKGVGNRFDQERHLRKRDDFIAAGINLLEIDALSEGHRDLPTALTPLNGFERLAWTVNADQDKRRFRGWGWNADQSPPTIDWQLDASVGALVDLSATAKEAIDFNNWDELASE</sequence>
<name>A0A517R7I6_9PLAN</name>
<organism evidence="1 2">
    <name type="scientific">Stratiformator vulcanicus</name>
    <dbReference type="NCBI Taxonomy" id="2527980"/>
    <lineage>
        <taxon>Bacteria</taxon>
        <taxon>Pseudomonadati</taxon>
        <taxon>Planctomycetota</taxon>
        <taxon>Planctomycetia</taxon>
        <taxon>Planctomycetales</taxon>
        <taxon>Planctomycetaceae</taxon>
        <taxon>Stratiformator</taxon>
    </lineage>
</organism>
<dbReference type="RefSeq" id="WP_145365956.1">
    <property type="nucleotide sequence ID" value="NZ_CP036268.1"/>
</dbReference>